<evidence type="ECO:0000313" key="2">
    <source>
        <dbReference type="EMBL" id="OJJ52031.1"/>
    </source>
</evidence>
<dbReference type="OrthoDB" id="67027at2759"/>
<protein>
    <recommendedName>
        <fullName evidence="1">RNase III domain-containing protein</fullName>
    </recommendedName>
</protein>
<dbReference type="Gene3D" id="1.10.1520.10">
    <property type="entry name" value="Ribonuclease III domain"/>
    <property type="match status" value="1"/>
</dbReference>
<dbReference type="GO" id="GO:0006396">
    <property type="term" value="P:RNA processing"/>
    <property type="evidence" value="ECO:0007669"/>
    <property type="project" value="InterPro"/>
</dbReference>
<sequence>MFHPNFLEDGKIVNAENIISYRFTDRLQLRQALQLADSIHQDGNKHLALLGDTVVKLVHVKEGLHRHATRGEINDILSRKSSNAYLAQQGFSTGLAECIYNNQSQGNTIYQGPMACTVEAIIGAVFNDSGEKVTAVKGVMEALDVYWPE</sequence>
<dbReference type="Proteomes" id="UP000184356">
    <property type="component" value="Unassembled WGS sequence"/>
</dbReference>
<organism evidence="2 3">
    <name type="scientific">Aspergillus sydowii CBS 593.65</name>
    <dbReference type="NCBI Taxonomy" id="1036612"/>
    <lineage>
        <taxon>Eukaryota</taxon>
        <taxon>Fungi</taxon>
        <taxon>Dikarya</taxon>
        <taxon>Ascomycota</taxon>
        <taxon>Pezizomycotina</taxon>
        <taxon>Eurotiomycetes</taxon>
        <taxon>Eurotiomycetidae</taxon>
        <taxon>Eurotiales</taxon>
        <taxon>Aspergillaceae</taxon>
        <taxon>Aspergillus</taxon>
        <taxon>Aspergillus subgen. Nidulantes</taxon>
    </lineage>
</organism>
<dbReference type="GeneID" id="63759413"/>
<dbReference type="AlphaFoldDB" id="A0A1L9SY84"/>
<dbReference type="EMBL" id="KV878606">
    <property type="protein sequence ID" value="OJJ52031.1"/>
    <property type="molecule type" value="Genomic_DNA"/>
</dbReference>
<reference evidence="3" key="1">
    <citation type="journal article" date="2017" name="Genome Biol.">
        <title>Comparative genomics reveals high biological diversity and specific adaptations in the industrially and medically important fungal genus Aspergillus.</title>
        <authorList>
            <person name="de Vries R.P."/>
            <person name="Riley R."/>
            <person name="Wiebenga A."/>
            <person name="Aguilar-Osorio G."/>
            <person name="Amillis S."/>
            <person name="Uchima C.A."/>
            <person name="Anderluh G."/>
            <person name="Asadollahi M."/>
            <person name="Askin M."/>
            <person name="Barry K."/>
            <person name="Battaglia E."/>
            <person name="Bayram O."/>
            <person name="Benocci T."/>
            <person name="Braus-Stromeyer S.A."/>
            <person name="Caldana C."/>
            <person name="Canovas D."/>
            <person name="Cerqueira G.C."/>
            <person name="Chen F."/>
            <person name="Chen W."/>
            <person name="Choi C."/>
            <person name="Clum A."/>
            <person name="Dos Santos R.A."/>
            <person name="Damasio A.R."/>
            <person name="Diallinas G."/>
            <person name="Emri T."/>
            <person name="Fekete E."/>
            <person name="Flipphi M."/>
            <person name="Freyberg S."/>
            <person name="Gallo A."/>
            <person name="Gournas C."/>
            <person name="Habgood R."/>
            <person name="Hainaut M."/>
            <person name="Harispe M.L."/>
            <person name="Henrissat B."/>
            <person name="Hilden K.S."/>
            <person name="Hope R."/>
            <person name="Hossain A."/>
            <person name="Karabika E."/>
            <person name="Karaffa L."/>
            <person name="Karanyi Z."/>
            <person name="Krasevec N."/>
            <person name="Kuo A."/>
            <person name="Kusch H."/>
            <person name="LaButti K."/>
            <person name="Lagendijk E.L."/>
            <person name="Lapidus A."/>
            <person name="Levasseur A."/>
            <person name="Lindquist E."/>
            <person name="Lipzen A."/>
            <person name="Logrieco A.F."/>
            <person name="MacCabe A."/>
            <person name="Maekelae M.R."/>
            <person name="Malavazi I."/>
            <person name="Melin P."/>
            <person name="Meyer V."/>
            <person name="Mielnichuk N."/>
            <person name="Miskei M."/>
            <person name="Molnar A.P."/>
            <person name="Mule G."/>
            <person name="Ngan C.Y."/>
            <person name="Orejas M."/>
            <person name="Orosz E."/>
            <person name="Ouedraogo J.P."/>
            <person name="Overkamp K.M."/>
            <person name="Park H.-S."/>
            <person name="Perrone G."/>
            <person name="Piumi F."/>
            <person name="Punt P.J."/>
            <person name="Ram A.F."/>
            <person name="Ramon A."/>
            <person name="Rauscher S."/>
            <person name="Record E."/>
            <person name="Riano-Pachon D.M."/>
            <person name="Robert V."/>
            <person name="Roehrig J."/>
            <person name="Ruller R."/>
            <person name="Salamov A."/>
            <person name="Salih N.S."/>
            <person name="Samson R.A."/>
            <person name="Sandor E."/>
            <person name="Sanguinetti M."/>
            <person name="Schuetze T."/>
            <person name="Sepcic K."/>
            <person name="Shelest E."/>
            <person name="Sherlock G."/>
            <person name="Sophianopoulou V."/>
            <person name="Squina F.M."/>
            <person name="Sun H."/>
            <person name="Susca A."/>
            <person name="Todd R.B."/>
            <person name="Tsang A."/>
            <person name="Unkles S.E."/>
            <person name="van de Wiele N."/>
            <person name="van Rossen-Uffink D."/>
            <person name="Oliveira J.V."/>
            <person name="Vesth T.C."/>
            <person name="Visser J."/>
            <person name="Yu J.-H."/>
            <person name="Zhou M."/>
            <person name="Andersen M.R."/>
            <person name="Archer D.B."/>
            <person name="Baker S.E."/>
            <person name="Benoit I."/>
            <person name="Brakhage A.A."/>
            <person name="Braus G.H."/>
            <person name="Fischer R."/>
            <person name="Frisvad J.C."/>
            <person name="Goldman G.H."/>
            <person name="Houbraken J."/>
            <person name="Oakley B."/>
            <person name="Pocsi I."/>
            <person name="Scazzocchio C."/>
            <person name="Seiboth B."/>
            <person name="vanKuyk P.A."/>
            <person name="Wortman J."/>
            <person name="Dyer P.S."/>
            <person name="Grigoriev I.V."/>
        </authorList>
    </citation>
    <scope>NUCLEOTIDE SEQUENCE [LARGE SCALE GENOMIC DNA]</scope>
    <source>
        <strain evidence="3">CBS 593.65</strain>
    </source>
</reference>
<evidence type="ECO:0000259" key="1">
    <source>
        <dbReference type="PROSITE" id="PS50142"/>
    </source>
</evidence>
<dbReference type="RefSeq" id="XP_040695837.1">
    <property type="nucleotide sequence ID" value="XM_040843340.1"/>
</dbReference>
<keyword evidence="3" id="KW-1185">Reference proteome</keyword>
<dbReference type="GO" id="GO:0004525">
    <property type="term" value="F:ribonuclease III activity"/>
    <property type="evidence" value="ECO:0007669"/>
    <property type="project" value="InterPro"/>
</dbReference>
<gene>
    <name evidence="2" type="ORF">ASPSYDRAFT_165290</name>
</gene>
<dbReference type="InterPro" id="IPR036389">
    <property type="entry name" value="RNase_III_sf"/>
</dbReference>
<dbReference type="SUPFAM" id="SSF69065">
    <property type="entry name" value="RNase III domain-like"/>
    <property type="match status" value="1"/>
</dbReference>
<name>A0A1L9SY84_9EURO</name>
<dbReference type="VEuPathDB" id="FungiDB:ASPSYDRAFT_165290"/>
<feature type="domain" description="RNase III" evidence="1">
    <location>
        <begin position="12"/>
        <end position="130"/>
    </location>
</feature>
<dbReference type="PROSITE" id="PS50142">
    <property type="entry name" value="RNASE_3_2"/>
    <property type="match status" value="1"/>
</dbReference>
<accession>A0A1L9SY84</accession>
<proteinExistence type="predicted"/>
<dbReference type="STRING" id="1036612.A0A1L9SY84"/>
<evidence type="ECO:0000313" key="3">
    <source>
        <dbReference type="Proteomes" id="UP000184356"/>
    </source>
</evidence>
<dbReference type="InterPro" id="IPR000999">
    <property type="entry name" value="RNase_III_dom"/>
</dbReference>